<dbReference type="PANTHER" id="PTHR47396:SF1">
    <property type="entry name" value="ATP-DEPENDENT HELICASE IRC3-RELATED"/>
    <property type="match status" value="1"/>
</dbReference>
<gene>
    <name evidence="2" type="ORF">NP590_17420</name>
</gene>
<evidence type="ECO:0000313" key="3">
    <source>
        <dbReference type="Proteomes" id="UP001524499"/>
    </source>
</evidence>
<comment type="caution">
    <text evidence="2">The sequence shown here is derived from an EMBL/GenBank/DDBJ whole genome shotgun (WGS) entry which is preliminary data.</text>
</comment>
<dbReference type="InterPro" id="IPR027417">
    <property type="entry name" value="P-loop_NTPase"/>
</dbReference>
<dbReference type="EMBL" id="JANIBJ010000040">
    <property type="protein sequence ID" value="MCQ8105892.1"/>
    <property type="molecule type" value="Genomic_DNA"/>
</dbReference>
<sequence>MIYKTIDLPQESAIQDVFRHIANDVERTAVIANDIIAAFDQGRKVLVLTERTEHLDAILLALDSKLPPPFVLHGRMSKKQRATLITELEGLPPDAPRVLLATGKLVGEGFDHPPLDTLVLAMPISWKGTLQQYAGRLHREHATKTDVRIIDFVDTGHPALLRMWEKRQRGYRAMGYRMAVPN</sequence>
<dbReference type="PANTHER" id="PTHR47396">
    <property type="entry name" value="TYPE I RESTRICTION ENZYME ECOKI R PROTEIN"/>
    <property type="match status" value="1"/>
</dbReference>
<keyword evidence="2" id="KW-0378">Hydrolase</keyword>
<feature type="domain" description="Helicase C-terminal" evidence="1">
    <location>
        <begin position="38"/>
        <end position="139"/>
    </location>
</feature>
<dbReference type="Proteomes" id="UP001524499">
    <property type="component" value="Unassembled WGS sequence"/>
</dbReference>
<keyword evidence="2" id="KW-0547">Nucleotide-binding</keyword>
<dbReference type="SUPFAM" id="SSF52540">
    <property type="entry name" value="P-loop containing nucleoside triphosphate hydrolases"/>
    <property type="match status" value="1"/>
</dbReference>
<protein>
    <submittedName>
        <fullName evidence="2">Helicase-related protein</fullName>
    </submittedName>
</protein>
<dbReference type="Gene3D" id="3.40.50.300">
    <property type="entry name" value="P-loop containing nucleotide triphosphate hydrolases"/>
    <property type="match status" value="1"/>
</dbReference>
<evidence type="ECO:0000259" key="1">
    <source>
        <dbReference type="Pfam" id="PF00271"/>
    </source>
</evidence>
<keyword evidence="2" id="KW-0347">Helicase</keyword>
<organism evidence="2 3">
    <name type="scientific">Methylomonas subterranea</name>
    <dbReference type="NCBI Taxonomy" id="2952225"/>
    <lineage>
        <taxon>Bacteria</taxon>
        <taxon>Pseudomonadati</taxon>
        <taxon>Pseudomonadota</taxon>
        <taxon>Gammaproteobacteria</taxon>
        <taxon>Methylococcales</taxon>
        <taxon>Methylococcaceae</taxon>
        <taxon>Methylomonas</taxon>
    </lineage>
</organism>
<reference evidence="2 3" key="1">
    <citation type="submission" date="2022-07" db="EMBL/GenBank/DDBJ databases">
        <title>Methylomonas rivi sp. nov., Methylomonas rosea sp. nov., Methylomonas aureus sp. nov. and Methylomonas subterranea sp. nov., four novel methanotrophs isolated from a freshwater creek and the deep terrestrial subsurface.</title>
        <authorList>
            <person name="Abin C."/>
            <person name="Sankaranarayanan K."/>
            <person name="Garner C."/>
            <person name="Sindelar R."/>
            <person name="Kotary K."/>
            <person name="Garner R."/>
            <person name="Barclay S."/>
            <person name="Lawson P."/>
            <person name="Krumholz L."/>
        </authorList>
    </citation>
    <scope>NUCLEOTIDE SEQUENCE [LARGE SCALE GENOMIC DNA]</scope>
    <source>
        <strain evidence="2 3">SURF-2</strain>
    </source>
</reference>
<keyword evidence="3" id="KW-1185">Reference proteome</keyword>
<accession>A0ABT1TK94</accession>
<dbReference type="CDD" id="cd18785">
    <property type="entry name" value="SF2_C"/>
    <property type="match status" value="1"/>
</dbReference>
<dbReference type="Pfam" id="PF00271">
    <property type="entry name" value="Helicase_C"/>
    <property type="match status" value="1"/>
</dbReference>
<dbReference type="InterPro" id="IPR001650">
    <property type="entry name" value="Helicase_C-like"/>
</dbReference>
<keyword evidence="2" id="KW-0067">ATP-binding</keyword>
<dbReference type="InterPro" id="IPR050742">
    <property type="entry name" value="Helicase_Restrict-Modif_Enz"/>
</dbReference>
<dbReference type="GO" id="GO:0004386">
    <property type="term" value="F:helicase activity"/>
    <property type="evidence" value="ECO:0007669"/>
    <property type="project" value="UniProtKB-KW"/>
</dbReference>
<proteinExistence type="predicted"/>
<name>A0ABT1TK94_9GAMM</name>
<dbReference type="RefSeq" id="WP_256603928.1">
    <property type="nucleotide sequence ID" value="NZ_JANIBJ010000040.1"/>
</dbReference>
<evidence type="ECO:0000313" key="2">
    <source>
        <dbReference type="EMBL" id="MCQ8105892.1"/>
    </source>
</evidence>